<feature type="coiled-coil region" evidence="1">
    <location>
        <begin position="283"/>
        <end position="310"/>
    </location>
</feature>
<dbReference type="InterPro" id="IPR011006">
    <property type="entry name" value="CheY-like_superfamily"/>
</dbReference>
<dbReference type="GO" id="GO:0003723">
    <property type="term" value="F:RNA binding"/>
    <property type="evidence" value="ECO:0007669"/>
    <property type="project" value="InterPro"/>
</dbReference>
<dbReference type="Pfam" id="PF08376">
    <property type="entry name" value="NIT"/>
    <property type="match status" value="1"/>
</dbReference>
<organism evidence="4 5">
    <name type="scientific">Alteromonas aestuariivivens</name>
    <dbReference type="NCBI Taxonomy" id="1938339"/>
    <lineage>
        <taxon>Bacteria</taxon>
        <taxon>Pseudomonadati</taxon>
        <taxon>Pseudomonadota</taxon>
        <taxon>Gammaproteobacteria</taxon>
        <taxon>Alteromonadales</taxon>
        <taxon>Alteromonadaceae</taxon>
        <taxon>Alteromonas/Salinimonas group</taxon>
        <taxon>Alteromonas</taxon>
    </lineage>
</organism>
<dbReference type="InterPro" id="IPR013587">
    <property type="entry name" value="Nitrate/nitrite_sensing"/>
</dbReference>
<protein>
    <submittedName>
        <fullName evidence="4">ANTAR domain-containing protein</fullName>
    </submittedName>
</protein>
<feature type="compositionally biased region" description="Polar residues" evidence="2">
    <location>
        <begin position="347"/>
        <end position="364"/>
    </location>
</feature>
<evidence type="ECO:0000256" key="2">
    <source>
        <dbReference type="SAM" id="MobiDB-lite"/>
    </source>
</evidence>
<dbReference type="SUPFAM" id="SSF52172">
    <property type="entry name" value="CheY-like"/>
    <property type="match status" value="1"/>
</dbReference>
<feature type="region of interest" description="Disordered" evidence="2">
    <location>
        <begin position="327"/>
        <end position="368"/>
    </location>
</feature>
<evidence type="ECO:0000256" key="1">
    <source>
        <dbReference type="SAM" id="Coils"/>
    </source>
</evidence>
<feature type="coiled-coil region" evidence="1">
    <location>
        <begin position="379"/>
        <end position="409"/>
    </location>
</feature>
<dbReference type="Gene3D" id="1.10.10.10">
    <property type="entry name" value="Winged helix-like DNA-binding domain superfamily/Winged helix DNA-binding domain"/>
    <property type="match status" value="1"/>
</dbReference>
<evidence type="ECO:0000259" key="3">
    <source>
        <dbReference type="PROSITE" id="PS50921"/>
    </source>
</evidence>
<keyword evidence="1" id="KW-0175">Coiled coil</keyword>
<sequence>MKGYSDATKRFLLAAKHAEKTALQQLSSNCKLVNAVKDVIHQLQRERGISNVFLASRGHRFESQRAEQVELSLKREQALRSQLKSMYLTGTESFSNIRLLSSITLALQGMDHLPTLREKVAKLNLPPLDSTQAYCRLISGLLSVVFEAADVASDPVITRLLVALFNFMQAKEYAGQERAWGAIGFAETHFNRRLCDRLEQLQVAQQHSFGIFREFADAQEQQLWTELEGGPATRDVKQLRNMIQQLADGSPIAEELSEVWYEVATRRIDEMQAIEEHLTERLLEVATQRVQQADADLKNHRRRLQALENQPEPGSSPLTMLFDPAMPGLQGSGALDPNLANGAPSVPDTNGFPQSGTPTANTASGLADAESLSSHRSFYDLLRDQSEHIKRMSNELEEAKRAISEHKAIDRAKLIMMQQWNLTEDAAYRRLQKHAMDQNARISDVAESVIRASSKKPA</sequence>
<dbReference type="InterPro" id="IPR036388">
    <property type="entry name" value="WH-like_DNA-bd_sf"/>
</dbReference>
<dbReference type="RefSeq" id="WP_115591933.1">
    <property type="nucleotide sequence ID" value="NZ_QRHA01000002.1"/>
</dbReference>
<dbReference type="PROSITE" id="PS50921">
    <property type="entry name" value="ANTAR"/>
    <property type="match status" value="1"/>
</dbReference>
<evidence type="ECO:0000313" key="5">
    <source>
        <dbReference type="Proteomes" id="UP000256561"/>
    </source>
</evidence>
<accession>A0A3D8MCJ5</accession>
<dbReference type="OrthoDB" id="9782798at2"/>
<proteinExistence type="predicted"/>
<keyword evidence="5" id="KW-1185">Reference proteome</keyword>
<dbReference type="AlphaFoldDB" id="A0A3D8MCJ5"/>
<dbReference type="InterPro" id="IPR005561">
    <property type="entry name" value="ANTAR"/>
</dbReference>
<comment type="caution">
    <text evidence="4">The sequence shown here is derived from an EMBL/GenBank/DDBJ whole genome shotgun (WGS) entry which is preliminary data.</text>
</comment>
<evidence type="ECO:0000313" key="4">
    <source>
        <dbReference type="EMBL" id="RDV28015.1"/>
    </source>
</evidence>
<feature type="domain" description="ANTAR" evidence="3">
    <location>
        <begin position="389"/>
        <end position="450"/>
    </location>
</feature>
<dbReference type="SMART" id="SM01012">
    <property type="entry name" value="ANTAR"/>
    <property type="match status" value="1"/>
</dbReference>
<reference evidence="5" key="1">
    <citation type="submission" date="2018-08" db="EMBL/GenBank/DDBJ databases">
        <authorList>
            <person name="Zhang J."/>
            <person name="Du Z.-J."/>
        </authorList>
    </citation>
    <scope>NUCLEOTIDE SEQUENCE [LARGE SCALE GENOMIC DNA]</scope>
    <source>
        <strain evidence="5">KCTC 52655</strain>
    </source>
</reference>
<gene>
    <name evidence="4" type="ORF">DXV75_03340</name>
</gene>
<dbReference type="Pfam" id="PF03861">
    <property type="entry name" value="ANTAR"/>
    <property type="match status" value="1"/>
</dbReference>
<name>A0A3D8MCJ5_9ALTE</name>
<dbReference type="EMBL" id="QRHA01000002">
    <property type="protein sequence ID" value="RDV28015.1"/>
    <property type="molecule type" value="Genomic_DNA"/>
</dbReference>
<dbReference type="Proteomes" id="UP000256561">
    <property type="component" value="Unassembled WGS sequence"/>
</dbReference>